<evidence type="ECO:0000313" key="1">
    <source>
        <dbReference type="EMBL" id="MBL0389095.1"/>
    </source>
</evidence>
<protein>
    <submittedName>
        <fullName evidence="1">Uncharacterized protein</fullName>
    </submittedName>
</protein>
<dbReference type="EMBL" id="JAEQNB010000008">
    <property type="protein sequence ID" value="MBL0389095.1"/>
    <property type="molecule type" value="Genomic_DNA"/>
</dbReference>
<keyword evidence="2" id="KW-1185">Reference proteome</keyword>
<name>A0ABS1JFM7_9BACL</name>
<dbReference type="RefSeq" id="WP_201638089.1">
    <property type="nucleotide sequence ID" value="NZ_JAEQNB010000008.1"/>
</dbReference>
<organism evidence="1 2">
    <name type="scientific">Tumebacillus amylolyticus</name>
    <dbReference type="NCBI Taxonomy" id="2801339"/>
    <lineage>
        <taxon>Bacteria</taxon>
        <taxon>Bacillati</taxon>
        <taxon>Bacillota</taxon>
        <taxon>Bacilli</taxon>
        <taxon>Bacillales</taxon>
        <taxon>Alicyclobacillaceae</taxon>
        <taxon>Tumebacillus</taxon>
    </lineage>
</organism>
<proteinExistence type="predicted"/>
<reference evidence="1 2" key="1">
    <citation type="submission" date="2021-01" db="EMBL/GenBank/DDBJ databases">
        <title>Tumebacillus sp. strain ITR2 16S ribosomal RNA gene Genome sequencing and assembly.</title>
        <authorList>
            <person name="Kang M."/>
        </authorList>
    </citation>
    <scope>NUCLEOTIDE SEQUENCE [LARGE SCALE GENOMIC DNA]</scope>
    <source>
        <strain evidence="1 2">ITR2</strain>
    </source>
</reference>
<sequence>MKDIAFSFETSDEAYEFCKEIVEYMIRKFGITKEESVGRINEEFMNNDFIDEDDLRFHESDKYWAHLIYYGHNSLWWRREGDPTLKPVPYHGTHMNFTFKTNERSHEFCVEIVMEMVTSFGISQEEALGRVNRAWSRGPFVEELDLRYHEDTDYWAYQLYYGNSSECWNREGDPTLRPLPYP</sequence>
<evidence type="ECO:0000313" key="2">
    <source>
        <dbReference type="Proteomes" id="UP000602284"/>
    </source>
</evidence>
<accession>A0ABS1JFM7</accession>
<dbReference type="Proteomes" id="UP000602284">
    <property type="component" value="Unassembled WGS sequence"/>
</dbReference>
<comment type="caution">
    <text evidence="1">The sequence shown here is derived from an EMBL/GenBank/DDBJ whole genome shotgun (WGS) entry which is preliminary data.</text>
</comment>
<gene>
    <name evidence="1" type="ORF">JJB07_21100</name>
</gene>